<evidence type="ECO:0000256" key="6">
    <source>
        <dbReference type="ARBA" id="ARBA00043993"/>
    </source>
</evidence>
<evidence type="ECO:0000313" key="10">
    <source>
        <dbReference type="Proteomes" id="UP000767446"/>
    </source>
</evidence>
<keyword evidence="3 7" id="KW-0812">Transmembrane</keyword>
<evidence type="ECO:0000256" key="2">
    <source>
        <dbReference type="ARBA" id="ARBA00022475"/>
    </source>
</evidence>
<reference evidence="9" key="1">
    <citation type="submission" date="2021-02" db="EMBL/GenBank/DDBJ databases">
        <title>Metagenome analyses of Stigonema ocellatum DSM 106950, Chlorogloea purpurea SAG 13.99 and Gomphosphaeria aponina DSM 107014.</title>
        <authorList>
            <person name="Marter P."/>
            <person name="Huang S."/>
        </authorList>
    </citation>
    <scope>NUCLEOTIDE SEQUENCE</scope>
    <source>
        <strain evidence="9">JP213</strain>
    </source>
</reference>
<comment type="caution">
    <text evidence="9">The sequence shown here is derived from an EMBL/GenBank/DDBJ whole genome shotgun (WGS) entry which is preliminary data.</text>
</comment>
<feature type="transmembrane region" description="Helical" evidence="7">
    <location>
        <begin position="445"/>
        <end position="466"/>
    </location>
</feature>
<dbReference type="GO" id="GO:0005886">
    <property type="term" value="C:plasma membrane"/>
    <property type="evidence" value="ECO:0007669"/>
    <property type="project" value="UniProtKB-SubCell"/>
</dbReference>
<feature type="transmembrane region" description="Helical" evidence="7">
    <location>
        <begin position="517"/>
        <end position="540"/>
    </location>
</feature>
<comment type="subcellular location">
    <subcellularLocation>
        <location evidence="1">Cell membrane</location>
        <topology evidence="1">Multi-pass membrane protein</topology>
    </subcellularLocation>
</comment>
<evidence type="ECO:0000256" key="1">
    <source>
        <dbReference type="ARBA" id="ARBA00004651"/>
    </source>
</evidence>
<evidence type="ECO:0000256" key="7">
    <source>
        <dbReference type="SAM" id="Phobius"/>
    </source>
</evidence>
<feature type="transmembrane region" description="Helical" evidence="7">
    <location>
        <begin position="146"/>
        <end position="166"/>
    </location>
</feature>
<dbReference type="AlphaFoldDB" id="A0A941GUQ5"/>
<gene>
    <name evidence="9" type="ORF">DSM107014_06075</name>
</gene>
<accession>A0A941GUQ5</accession>
<keyword evidence="4 7" id="KW-1133">Transmembrane helix</keyword>
<dbReference type="InterPro" id="IPR049453">
    <property type="entry name" value="Memb_transporter_dom"/>
</dbReference>
<evidence type="ECO:0000256" key="5">
    <source>
        <dbReference type="ARBA" id="ARBA00023136"/>
    </source>
</evidence>
<organism evidence="9 10">
    <name type="scientific">Gomphosphaeria aponina SAG 52.96 = DSM 107014</name>
    <dbReference type="NCBI Taxonomy" id="1521640"/>
    <lineage>
        <taxon>Bacteria</taxon>
        <taxon>Bacillati</taxon>
        <taxon>Cyanobacteriota</taxon>
        <taxon>Cyanophyceae</taxon>
        <taxon>Oscillatoriophycideae</taxon>
        <taxon>Chroococcales</taxon>
        <taxon>Gomphosphaeriaceae</taxon>
        <taxon>Gomphosphaeria</taxon>
    </lineage>
</organism>
<feature type="transmembrane region" description="Helical" evidence="7">
    <location>
        <begin position="72"/>
        <end position="95"/>
    </location>
</feature>
<proteinExistence type="inferred from homology"/>
<sequence>MSSNFRILGFLFERGGKLEIARGLQTVFAFAVPLMIGKLTSFPEIGSYVGLAAIFFVLGDVGGLYKTRALTTLATIVGCSVSLFISTFLGSILWLKVLITGLWLFGAGYATVYGHPGTMMGMITGLFFLFGIELPGGDWLVGLQRVLICLVGGGWGMFLCLVMWPLRPFQPLRSAVAGCYQAIAQYIQGCCADSIAELEGVVTLKQALQSARDALSVHRMGRMGGSPLGEILIVLIEDADRLITSVVSLRELVEVYRDSPQFLTVSILIDDAEAKIALVAQNLAQVILGKLTVVDLGSLELIAKAIAQQKQFQRQVIQDNTDDYATLMVVGRLVVILELVIKQLKSTIAIASDMDTVPRKHQPKGNVFLKNERDKLESKEMSWFEPLQDNFTLDSSLFLHGLRLGVTNAVAVTIYSLTNISQGFWVTLTILLVLQPDVGNTFQRFFHRIIGTILGVVFTVVLLAIISSEYILEGISILSIAIAYSLLRFHYGVAVFFISIFAMILSELKTPVGGGEIALMRIGCTLLGAGLAVVAVFFLFREREEKRLSAYLAALIDSTRSYFQTVMAVYLGEAEYEPLVIGKERQKNRLAYFNAQASFQRFSSDPQTKMSQIEPVLTLINYLNRFSRSVTVLMAQLEHFRGTAPVPELVRFVALVEGILAQFATSLTENTRLPSLRDLEVSEQQIQGIFHDFQAVRLEEFAANMDSTPTRQFLRDFSILGVEIEAINDQLAAIHSAVTRIIKCI</sequence>
<dbReference type="PANTHER" id="PTHR30509:SF9">
    <property type="entry name" value="MULTIDRUG RESISTANCE PROTEIN MDTO"/>
    <property type="match status" value="1"/>
</dbReference>
<dbReference type="PANTHER" id="PTHR30509">
    <property type="entry name" value="P-HYDROXYBENZOIC ACID EFFLUX PUMP SUBUNIT-RELATED"/>
    <property type="match status" value="1"/>
</dbReference>
<protein>
    <submittedName>
        <fullName evidence="9">FUSC family protein</fullName>
    </submittedName>
</protein>
<dbReference type="Proteomes" id="UP000767446">
    <property type="component" value="Unassembled WGS sequence"/>
</dbReference>
<evidence type="ECO:0000256" key="3">
    <source>
        <dbReference type="ARBA" id="ARBA00022692"/>
    </source>
</evidence>
<keyword evidence="2" id="KW-1003">Cell membrane</keyword>
<comment type="similarity">
    <text evidence="6">Belongs to the YccS/YhfK family.</text>
</comment>
<feature type="transmembrane region" description="Helical" evidence="7">
    <location>
        <begin position="409"/>
        <end position="433"/>
    </location>
</feature>
<evidence type="ECO:0000259" key="8">
    <source>
        <dbReference type="Pfam" id="PF13515"/>
    </source>
</evidence>
<evidence type="ECO:0000256" key="4">
    <source>
        <dbReference type="ARBA" id="ARBA00022989"/>
    </source>
</evidence>
<feature type="transmembrane region" description="Helical" evidence="7">
    <location>
        <begin position="478"/>
        <end position="505"/>
    </location>
</feature>
<dbReference type="EMBL" id="JADQBC010000031">
    <property type="protein sequence ID" value="MBR8827463.1"/>
    <property type="molecule type" value="Genomic_DNA"/>
</dbReference>
<dbReference type="Pfam" id="PF13515">
    <property type="entry name" value="FUSC_2"/>
    <property type="match status" value="1"/>
</dbReference>
<keyword evidence="5 7" id="KW-0472">Membrane</keyword>
<name>A0A941GUQ5_9CHRO</name>
<feature type="domain" description="Integral membrane bound transporter" evidence="8">
    <location>
        <begin position="411"/>
        <end position="534"/>
    </location>
</feature>
<evidence type="ECO:0000313" key="9">
    <source>
        <dbReference type="EMBL" id="MBR8827463.1"/>
    </source>
</evidence>
<feature type="transmembrane region" description="Helical" evidence="7">
    <location>
        <begin position="20"/>
        <end position="39"/>
    </location>
</feature>